<accession>A0A438I8T8</accession>
<dbReference type="InterPro" id="IPR056913">
    <property type="entry name" value="TRAPPC10/Trs130_N"/>
</dbReference>
<evidence type="ECO:0000313" key="2">
    <source>
        <dbReference type="EMBL" id="RVW93138.1"/>
    </source>
</evidence>
<dbReference type="PANTHER" id="PTHR13251:SF3">
    <property type="entry name" value="TRAFFICKING PROTEIN PARTICLE COMPLEX SUBUNIT 10"/>
    <property type="match status" value="1"/>
</dbReference>
<name>A0A438I8T8_VITVI</name>
<comment type="caution">
    <text evidence="2">The sequence shown here is derived from an EMBL/GenBank/DDBJ whole genome shotgun (WGS) entry which is preliminary data.</text>
</comment>
<dbReference type="InterPro" id="IPR045126">
    <property type="entry name" value="TRAPPC10/Trs130"/>
</dbReference>
<gene>
    <name evidence="2" type="primary">TRS130_19</name>
    <name evidence="2" type="ORF">CK203_031453</name>
</gene>
<dbReference type="PANTHER" id="PTHR13251">
    <property type="entry name" value="EPILEPSY HOLOPROSENCEPHALY CANDIDATE 1/TMEM1"/>
    <property type="match status" value="1"/>
</dbReference>
<dbReference type="Pfam" id="PF23036">
    <property type="entry name" value="TRAPPC10_1st"/>
    <property type="match status" value="1"/>
</dbReference>
<protein>
    <submittedName>
        <fullName evidence="2">Trafficking protein particle complex II-specific subunit 130-like</fullName>
    </submittedName>
</protein>
<proteinExistence type="predicted"/>
<reference evidence="2 3" key="1">
    <citation type="journal article" date="2018" name="PLoS Genet.">
        <title>Population sequencing reveals clonal diversity and ancestral inbreeding in the grapevine cultivar Chardonnay.</title>
        <authorList>
            <person name="Roach M.J."/>
            <person name="Johnson D.L."/>
            <person name="Bohlmann J."/>
            <person name="van Vuuren H.J."/>
            <person name="Jones S.J."/>
            <person name="Pretorius I.S."/>
            <person name="Schmidt S.A."/>
            <person name="Borneman A.R."/>
        </authorList>
    </citation>
    <scope>NUCLEOTIDE SEQUENCE [LARGE SCALE GENOMIC DNA]</scope>
    <source>
        <strain evidence="3">cv. Chardonnay</strain>
        <tissue evidence="2">Leaf</tissue>
    </source>
</reference>
<dbReference type="Proteomes" id="UP000288805">
    <property type="component" value="Unassembled WGS sequence"/>
</dbReference>
<organism evidence="2 3">
    <name type="scientific">Vitis vinifera</name>
    <name type="common">Grape</name>
    <dbReference type="NCBI Taxonomy" id="29760"/>
    <lineage>
        <taxon>Eukaryota</taxon>
        <taxon>Viridiplantae</taxon>
        <taxon>Streptophyta</taxon>
        <taxon>Embryophyta</taxon>
        <taxon>Tracheophyta</taxon>
        <taxon>Spermatophyta</taxon>
        <taxon>Magnoliopsida</taxon>
        <taxon>eudicotyledons</taxon>
        <taxon>Gunneridae</taxon>
        <taxon>Pentapetalae</taxon>
        <taxon>rosids</taxon>
        <taxon>Vitales</taxon>
        <taxon>Vitaceae</taxon>
        <taxon>Viteae</taxon>
        <taxon>Vitis</taxon>
    </lineage>
</organism>
<dbReference type="GO" id="GO:1990071">
    <property type="term" value="C:TRAPPII protein complex"/>
    <property type="evidence" value="ECO:0007669"/>
    <property type="project" value="InterPro"/>
</dbReference>
<dbReference type="EMBL" id="QGNW01000131">
    <property type="protein sequence ID" value="RVW93138.1"/>
    <property type="molecule type" value="Genomic_DNA"/>
</dbReference>
<feature type="domain" description="TRAPPC10/Trs130 N-terminal" evidence="1">
    <location>
        <begin position="44"/>
        <end position="197"/>
    </location>
</feature>
<sequence>MEVAQLTKGTFQKPSSLLAFFVVGLLAQEYSDLVEFWVLTDPVEDLDEFKTILKPRLKLIVQNDEREWCIVFVSKAHPNNDQATKMAKKVYARLEVDFSSKKRERCCKLDIHSPEANFWEDLESKIMESIRNTLDRRVQFYEDEIRKLSEQRLMPIWNFCNFFILKESLAFMFEMAHLHEDSLREYDELELCYLETVGIKLDWVECSSRLLFPGASISGPMLFFPPLVPHSFTTCQRSVIEFTRMLLGLWLICNLFECDAVNVAGKQRDFGGIDRGDDQAALLNPGNKLLTQIVQDDSFREFEFRQYLFACQSKVCKIEK</sequence>
<evidence type="ECO:0000313" key="3">
    <source>
        <dbReference type="Proteomes" id="UP000288805"/>
    </source>
</evidence>
<evidence type="ECO:0000259" key="1">
    <source>
        <dbReference type="Pfam" id="PF23036"/>
    </source>
</evidence>
<dbReference type="GO" id="GO:0048193">
    <property type="term" value="P:Golgi vesicle transport"/>
    <property type="evidence" value="ECO:0007669"/>
    <property type="project" value="InterPro"/>
</dbReference>
<dbReference type="AlphaFoldDB" id="A0A438I8T8"/>